<dbReference type="EMBL" id="BGPR01042200">
    <property type="protein sequence ID" value="GBO18602.1"/>
    <property type="molecule type" value="Genomic_DNA"/>
</dbReference>
<proteinExistence type="predicted"/>
<evidence type="ECO:0000313" key="1">
    <source>
        <dbReference type="EMBL" id="GBO18602.1"/>
    </source>
</evidence>
<gene>
    <name evidence="1" type="ORF">AVEN_195343_1</name>
</gene>
<comment type="caution">
    <text evidence="1">The sequence shown here is derived from an EMBL/GenBank/DDBJ whole genome shotgun (WGS) entry which is preliminary data.</text>
</comment>
<protein>
    <submittedName>
        <fullName evidence="1">Uncharacterized protein</fullName>
    </submittedName>
</protein>
<accession>A0A4Y2V246</accession>
<organism evidence="1 2">
    <name type="scientific">Araneus ventricosus</name>
    <name type="common">Orbweaver spider</name>
    <name type="synonym">Epeira ventricosa</name>
    <dbReference type="NCBI Taxonomy" id="182803"/>
    <lineage>
        <taxon>Eukaryota</taxon>
        <taxon>Metazoa</taxon>
        <taxon>Ecdysozoa</taxon>
        <taxon>Arthropoda</taxon>
        <taxon>Chelicerata</taxon>
        <taxon>Arachnida</taxon>
        <taxon>Araneae</taxon>
        <taxon>Araneomorphae</taxon>
        <taxon>Entelegynae</taxon>
        <taxon>Araneoidea</taxon>
        <taxon>Araneidae</taxon>
        <taxon>Araneus</taxon>
    </lineage>
</organism>
<name>A0A4Y2V246_ARAVE</name>
<reference evidence="1 2" key="1">
    <citation type="journal article" date="2019" name="Sci. Rep.">
        <title>Orb-weaving spider Araneus ventricosus genome elucidates the spidroin gene catalogue.</title>
        <authorList>
            <person name="Kono N."/>
            <person name="Nakamura H."/>
            <person name="Ohtoshi R."/>
            <person name="Moran D.A.P."/>
            <person name="Shinohara A."/>
            <person name="Yoshida Y."/>
            <person name="Fujiwara M."/>
            <person name="Mori M."/>
            <person name="Tomita M."/>
            <person name="Arakawa K."/>
        </authorList>
    </citation>
    <scope>NUCLEOTIDE SEQUENCE [LARGE SCALE GENOMIC DNA]</scope>
</reference>
<evidence type="ECO:0000313" key="2">
    <source>
        <dbReference type="Proteomes" id="UP000499080"/>
    </source>
</evidence>
<keyword evidence="2" id="KW-1185">Reference proteome</keyword>
<sequence length="96" mass="10907">MDLIILNLGQITRTTPEIAPPLQASAPHQREGILPLRIERASAPLTRRFFGGIRFRAWYPTAPSSNLPPGNRGFSNTVKLRLAYVWIQKIEKKQEK</sequence>
<dbReference type="Proteomes" id="UP000499080">
    <property type="component" value="Unassembled WGS sequence"/>
</dbReference>
<dbReference type="AlphaFoldDB" id="A0A4Y2V246"/>